<evidence type="ECO:0000256" key="1">
    <source>
        <dbReference type="ARBA" id="ARBA00004651"/>
    </source>
</evidence>
<evidence type="ECO:0000256" key="4">
    <source>
        <dbReference type="ARBA" id="ARBA00022989"/>
    </source>
</evidence>
<dbReference type="Pfam" id="PF01943">
    <property type="entry name" value="Polysacc_synt"/>
    <property type="match status" value="1"/>
</dbReference>
<comment type="caution">
    <text evidence="7">The sequence shown here is derived from an EMBL/GenBank/DDBJ whole genome shotgun (WGS) entry which is preliminary data.</text>
</comment>
<feature type="transmembrane region" description="Helical" evidence="6">
    <location>
        <begin position="446"/>
        <end position="467"/>
    </location>
</feature>
<dbReference type="InterPro" id="IPR024923">
    <property type="entry name" value="PG_synth_SpoVB"/>
</dbReference>
<keyword evidence="4 6" id="KW-1133">Transmembrane helix</keyword>
<feature type="transmembrane region" description="Helical" evidence="6">
    <location>
        <begin position="410"/>
        <end position="426"/>
    </location>
</feature>
<reference evidence="8" key="1">
    <citation type="journal article" date="2019" name="Int. J. Syst. Evol. Microbiol.">
        <title>The Global Catalogue of Microorganisms (GCM) 10K type strain sequencing project: providing services to taxonomists for standard genome sequencing and annotation.</title>
        <authorList>
            <consortium name="The Broad Institute Genomics Platform"/>
            <consortium name="The Broad Institute Genome Sequencing Center for Infectious Disease"/>
            <person name="Wu L."/>
            <person name="Ma J."/>
        </authorList>
    </citation>
    <scope>NUCLEOTIDE SEQUENCE [LARGE SCALE GENOMIC DNA]</scope>
    <source>
        <strain evidence="8">TISTR 2241</strain>
    </source>
</reference>
<feature type="transmembrane region" description="Helical" evidence="6">
    <location>
        <begin position="117"/>
        <end position="136"/>
    </location>
</feature>
<dbReference type="PANTHER" id="PTHR30250:SF29">
    <property type="entry name" value="POLYSACCHARIDE BIOSYNTHESIS PROTEIN C-TERMINAL DOMAIN-CONTAINING PROTEIN"/>
    <property type="match status" value="1"/>
</dbReference>
<dbReference type="CDD" id="cd13124">
    <property type="entry name" value="MATE_SpoVB_like"/>
    <property type="match status" value="1"/>
</dbReference>
<keyword evidence="2" id="KW-1003">Cell membrane</keyword>
<feature type="transmembrane region" description="Helical" evidence="6">
    <location>
        <begin position="47"/>
        <end position="68"/>
    </location>
</feature>
<dbReference type="InterPro" id="IPR050833">
    <property type="entry name" value="Poly_Biosynth_Transport"/>
</dbReference>
<proteinExistence type="predicted"/>
<organism evidence="7 8">
    <name type="scientific">Terrilactibacillus laevilacticus</name>
    <dbReference type="NCBI Taxonomy" id="1380157"/>
    <lineage>
        <taxon>Bacteria</taxon>
        <taxon>Bacillati</taxon>
        <taxon>Bacillota</taxon>
        <taxon>Bacilli</taxon>
        <taxon>Bacillales</taxon>
        <taxon>Bacillaceae</taxon>
        <taxon>Terrilactibacillus</taxon>
    </lineage>
</organism>
<keyword evidence="5 6" id="KW-0472">Membrane</keyword>
<dbReference type="InterPro" id="IPR002797">
    <property type="entry name" value="Polysacc_synth"/>
</dbReference>
<evidence type="ECO:0000256" key="3">
    <source>
        <dbReference type="ARBA" id="ARBA00022692"/>
    </source>
</evidence>
<gene>
    <name evidence="7" type="ORF">ACFSTF_09080</name>
</gene>
<protein>
    <submittedName>
        <fullName evidence="7">Oligosaccharide flippase family protein</fullName>
    </submittedName>
</protein>
<feature type="transmembrane region" description="Helical" evidence="6">
    <location>
        <begin position="317"/>
        <end position="335"/>
    </location>
</feature>
<feature type="transmembrane region" description="Helical" evidence="6">
    <location>
        <begin position="80"/>
        <end position="105"/>
    </location>
</feature>
<evidence type="ECO:0000256" key="6">
    <source>
        <dbReference type="SAM" id="Phobius"/>
    </source>
</evidence>
<dbReference type="EMBL" id="JBHUMR010000011">
    <property type="protein sequence ID" value="MFD2617454.1"/>
    <property type="molecule type" value="Genomic_DNA"/>
</dbReference>
<accession>A0ABW5PRE4</accession>
<evidence type="ECO:0000313" key="8">
    <source>
        <dbReference type="Proteomes" id="UP001597458"/>
    </source>
</evidence>
<feature type="transmembrane region" description="Helical" evidence="6">
    <location>
        <begin position="230"/>
        <end position="258"/>
    </location>
</feature>
<name>A0ABW5PRE4_9BACI</name>
<keyword evidence="3 6" id="KW-0812">Transmembrane</keyword>
<dbReference type="Proteomes" id="UP001597458">
    <property type="component" value="Unassembled WGS sequence"/>
</dbReference>
<keyword evidence="8" id="KW-1185">Reference proteome</keyword>
<evidence type="ECO:0000256" key="5">
    <source>
        <dbReference type="ARBA" id="ARBA00023136"/>
    </source>
</evidence>
<dbReference type="PANTHER" id="PTHR30250">
    <property type="entry name" value="PST FAMILY PREDICTED COLANIC ACID TRANSPORTER"/>
    <property type="match status" value="1"/>
</dbReference>
<sequence length="530" mass="59699">MNRLIWQGTFVLSLAALVVKVLSAIYRIPYQNLAGDVGFYVYQQVYPFYALAIVLSGTGFPIVISKYLSEANERNKKYIGHVFIHAFIVVFLFSIVLFFLLFFGAPSLSKWMGDLKLVSLLRMVAFIYLFIPFLSIIRGDFQGLMCNMSPTAISQICEQTTRVGIILGLSLFLYHHHGGPYQFGRAAIFGSVMGPFVSLTVLMTIYVKYRIKEPLSFPFFYLDKPLIKSLFIEGITFSLLSMTIVAFQFVDVMSLIPILQHFHFKAVKIAKGIFDRSYPLIQLGMAVATTMAIAFIPVLSRLKYDKDHDQVKSRVSLILRVTIVLGASAAVGLFITGTEVSRLFFDDHLGVQTFVIMGLNIFTMSLIVATSTILQAIQRIWKPLMYLCIGLVFKLILNMCFVPILGVTGAAIATVCASLITAILNLRLIQQSLNVLVMSYLQAMKLCFSLIIMTSSVLLWKIIAYHFFILGELTRLESLFMSLTSVGIGLIVFFFVLLRTNLFTQEELNDVPVLNKYMNKIVKKVRENDI</sequence>
<feature type="transmembrane region" description="Helical" evidence="6">
    <location>
        <begin position="355"/>
        <end position="377"/>
    </location>
</feature>
<feature type="transmembrane region" description="Helical" evidence="6">
    <location>
        <begin position="278"/>
        <end position="296"/>
    </location>
</feature>
<dbReference type="RefSeq" id="WP_141191682.1">
    <property type="nucleotide sequence ID" value="NZ_JBHUMR010000011.1"/>
</dbReference>
<comment type="subcellular location">
    <subcellularLocation>
        <location evidence="1">Cell membrane</location>
        <topology evidence="1">Multi-pass membrane protein</topology>
    </subcellularLocation>
</comment>
<evidence type="ECO:0000256" key="2">
    <source>
        <dbReference type="ARBA" id="ARBA00022475"/>
    </source>
</evidence>
<feature type="transmembrane region" description="Helical" evidence="6">
    <location>
        <begin position="186"/>
        <end position="209"/>
    </location>
</feature>
<feature type="transmembrane region" description="Helical" evidence="6">
    <location>
        <begin position="384"/>
        <end position="404"/>
    </location>
</feature>
<feature type="transmembrane region" description="Helical" evidence="6">
    <location>
        <begin position="479"/>
        <end position="498"/>
    </location>
</feature>
<evidence type="ECO:0000313" key="7">
    <source>
        <dbReference type="EMBL" id="MFD2617454.1"/>
    </source>
</evidence>